<dbReference type="AlphaFoldDB" id="A0A0F6AFG2"/>
<accession>A0A0F6AFG2</accession>
<reference evidence="1 2" key="1">
    <citation type="journal article" date="2015" name="BMC Genomics">
        <title>Genome mining reveals unlocked bioactive potential of marine Gram-negative bacteria.</title>
        <authorList>
            <person name="Machado H."/>
            <person name="Sonnenschein E.C."/>
            <person name="Melchiorsen J."/>
            <person name="Gram L."/>
        </authorList>
    </citation>
    <scope>NUCLEOTIDE SEQUENCE [LARGE SCALE GENOMIC DNA]</scope>
    <source>
        <strain evidence="1 2">S4054</strain>
    </source>
</reference>
<comment type="caution">
    <text evidence="1">The sequence shown here is derived from an EMBL/GenBank/DDBJ whole genome shotgun (WGS) entry which is preliminary data.</text>
</comment>
<gene>
    <name evidence="1" type="ORF">N479_11985</name>
</gene>
<dbReference type="RefSeq" id="WP_046355844.1">
    <property type="nucleotide sequence ID" value="NZ_AUXW01000139.1"/>
</dbReference>
<dbReference type="EMBL" id="AUXW01000139">
    <property type="protein sequence ID" value="KKE84124.1"/>
    <property type="molecule type" value="Genomic_DNA"/>
</dbReference>
<protein>
    <submittedName>
        <fullName evidence="1">Uncharacterized protein</fullName>
    </submittedName>
</protein>
<dbReference type="Proteomes" id="UP000033434">
    <property type="component" value="Unassembled WGS sequence"/>
</dbReference>
<proteinExistence type="predicted"/>
<evidence type="ECO:0000313" key="2">
    <source>
        <dbReference type="Proteomes" id="UP000033434"/>
    </source>
</evidence>
<name>A0A0F6AFG2_9GAMM</name>
<organism evidence="1 2">
    <name type="scientific">Pseudoalteromonas luteoviolacea S4054</name>
    <dbReference type="NCBI Taxonomy" id="1129367"/>
    <lineage>
        <taxon>Bacteria</taxon>
        <taxon>Pseudomonadati</taxon>
        <taxon>Pseudomonadota</taxon>
        <taxon>Gammaproteobacteria</taxon>
        <taxon>Alteromonadales</taxon>
        <taxon>Pseudoalteromonadaceae</taxon>
        <taxon>Pseudoalteromonas</taxon>
    </lineage>
</organism>
<dbReference type="PATRIC" id="fig|1129367.4.peg.2189"/>
<sequence>MALIDRIEDLIKSEFNTLLAQSSNSDVYNGSPSGIDTTTSAIQALIVHLKAEITSTRRQASDCEQAIVQWYEKAQYALERGREDLARLALQEKYRCQNRLTLLQSHIDELSHSLGKLERDNVRLQSRKHSGHHTLKEECLNARLKLKQALNTPAAQNLATHLDEWERRLVKTELRANTVFDSKADKAMSELNRLLKNEKTVAMLQSLKSKLSSELSSNRPSI</sequence>
<evidence type="ECO:0000313" key="1">
    <source>
        <dbReference type="EMBL" id="KKE84124.1"/>
    </source>
</evidence>